<dbReference type="GeneID" id="28852150"/>
<dbReference type="PANTHER" id="PTHR23520:SF5">
    <property type="entry name" value="TRANSPORTER, PUTATIVE (AFU_ORTHOLOGUE AFUA_3G04000)-RELATED"/>
    <property type="match status" value="1"/>
</dbReference>
<dbReference type="SUPFAM" id="SSF103473">
    <property type="entry name" value="MFS general substrate transporter"/>
    <property type="match status" value="1"/>
</dbReference>
<feature type="transmembrane region" description="Helical" evidence="3">
    <location>
        <begin position="340"/>
        <end position="360"/>
    </location>
</feature>
<dbReference type="Pfam" id="PF07690">
    <property type="entry name" value="MFS_1"/>
    <property type="match status" value="2"/>
</dbReference>
<feature type="transmembrane region" description="Helical" evidence="3">
    <location>
        <begin position="109"/>
        <end position="130"/>
    </location>
</feature>
<feature type="compositionally biased region" description="Basic and acidic residues" evidence="2">
    <location>
        <begin position="201"/>
        <end position="215"/>
    </location>
</feature>
<evidence type="ECO:0000256" key="3">
    <source>
        <dbReference type="SAM" id="Phobius"/>
    </source>
</evidence>
<feature type="transmembrane region" description="Helical" evidence="3">
    <location>
        <begin position="299"/>
        <end position="319"/>
    </location>
</feature>
<dbReference type="Gene3D" id="1.20.1250.20">
    <property type="entry name" value="MFS general substrate transporter like domains"/>
    <property type="match status" value="2"/>
</dbReference>
<dbReference type="KEGG" id="pchm:VFPPC_09656"/>
<dbReference type="Proteomes" id="UP000078397">
    <property type="component" value="Unassembled WGS sequence"/>
</dbReference>
<comment type="caution">
    <text evidence="5">The sequence shown here is derived from an EMBL/GenBank/DDBJ whole genome shotgun (WGS) entry which is preliminary data.</text>
</comment>
<evidence type="ECO:0000313" key="5">
    <source>
        <dbReference type="EMBL" id="OAQ63693.1"/>
    </source>
</evidence>
<sequence>MALFMSSLNISDFRIGLFMTLTLVGDVILSLLVALVADKIGRRLVLFSGGCLMIFSGVIFWLFENYWILLFAAVVGVVSATGGDLGPFRSVEESTLSHLTTPKTRSDVMSWYVTTSTLGSAIGTAMSGQIVKILRSNDGKSATNAYHTMFWSYIIMGSMTMLCTGLMSRKCEANPDTSQGRVGESAVPLLDEEAPLDLQHEASDSPSNLRDEVAADRCSSTNNNVSTNTTTPAYSPPTPGSFLQKLWTFRRFAQISPTSRSIVYQLWILLTIDSLADGMVSYALTNYYLARKFDLTEAYLGGIMSTSYLLMAASTIFAGPLAKRLGLVKTMVFTHIPSSAAVLLFPIPKSIALSIILLYIRTGLNNMDQGPRAALIAAVVKPNERTAIMGITGTLRTLGSTVGPSLTGFLAGSDRFWIAFVIAGALRLGYDLGLFYLFVGLDLEALEAANAKDSQLESEPET</sequence>
<name>A0A179FF55_METCM</name>
<dbReference type="EMBL" id="LSBJ02000006">
    <property type="protein sequence ID" value="OAQ63693.1"/>
    <property type="molecule type" value="Genomic_DNA"/>
</dbReference>
<feature type="transmembrane region" description="Helical" evidence="3">
    <location>
        <begin position="44"/>
        <end position="63"/>
    </location>
</feature>
<dbReference type="InterPro" id="IPR020846">
    <property type="entry name" value="MFS_dom"/>
</dbReference>
<comment type="subcellular location">
    <subcellularLocation>
        <location evidence="1">Membrane</location>
        <topology evidence="1">Multi-pass membrane protein</topology>
    </subcellularLocation>
</comment>
<feature type="transmembrane region" description="Helical" evidence="3">
    <location>
        <begin position="15"/>
        <end position="37"/>
    </location>
</feature>
<dbReference type="GO" id="GO:0000329">
    <property type="term" value="C:fungal-type vacuole membrane"/>
    <property type="evidence" value="ECO:0007669"/>
    <property type="project" value="TreeGrafter"/>
</dbReference>
<feature type="compositionally biased region" description="Low complexity" evidence="2">
    <location>
        <begin position="219"/>
        <end position="231"/>
    </location>
</feature>
<feature type="domain" description="Major facilitator superfamily (MFS) profile" evidence="4">
    <location>
        <begin position="262"/>
        <end position="462"/>
    </location>
</feature>
<protein>
    <submittedName>
        <fullName evidence="5">MFS transporter</fullName>
    </submittedName>
</protein>
<dbReference type="RefSeq" id="XP_018141273.1">
    <property type="nucleotide sequence ID" value="XM_018288156.1"/>
</dbReference>
<gene>
    <name evidence="5" type="ORF">VFPPC_09656</name>
</gene>
<evidence type="ECO:0000259" key="4">
    <source>
        <dbReference type="PROSITE" id="PS50850"/>
    </source>
</evidence>
<feature type="region of interest" description="Disordered" evidence="2">
    <location>
        <begin position="201"/>
        <end position="237"/>
    </location>
</feature>
<evidence type="ECO:0000256" key="1">
    <source>
        <dbReference type="ARBA" id="ARBA00004141"/>
    </source>
</evidence>
<feature type="transmembrane region" description="Helical" evidence="3">
    <location>
        <begin position="150"/>
        <end position="168"/>
    </location>
</feature>
<dbReference type="InterPro" id="IPR036259">
    <property type="entry name" value="MFS_trans_sf"/>
</dbReference>
<evidence type="ECO:0000313" key="6">
    <source>
        <dbReference type="Proteomes" id="UP000078397"/>
    </source>
</evidence>
<accession>A0A179FF55</accession>
<keyword evidence="3" id="KW-0472">Membrane</keyword>
<proteinExistence type="predicted"/>
<dbReference type="InterPro" id="IPR011701">
    <property type="entry name" value="MFS"/>
</dbReference>
<evidence type="ECO:0000256" key="2">
    <source>
        <dbReference type="SAM" id="MobiDB-lite"/>
    </source>
</evidence>
<dbReference type="PANTHER" id="PTHR23520">
    <property type="entry name" value="TRANSPORTER, PUTATIVE (AFU_ORTHOLOGUE AFUA_3G04000)-RELATED"/>
    <property type="match status" value="1"/>
</dbReference>
<dbReference type="GO" id="GO:0022857">
    <property type="term" value="F:transmembrane transporter activity"/>
    <property type="evidence" value="ECO:0007669"/>
    <property type="project" value="InterPro"/>
</dbReference>
<feature type="transmembrane region" description="Helical" evidence="3">
    <location>
        <begin position="69"/>
        <end position="88"/>
    </location>
</feature>
<keyword evidence="3" id="KW-1133">Transmembrane helix</keyword>
<organism evidence="5 6">
    <name type="scientific">Pochonia chlamydosporia 170</name>
    <dbReference type="NCBI Taxonomy" id="1380566"/>
    <lineage>
        <taxon>Eukaryota</taxon>
        <taxon>Fungi</taxon>
        <taxon>Dikarya</taxon>
        <taxon>Ascomycota</taxon>
        <taxon>Pezizomycotina</taxon>
        <taxon>Sordariomycetes</taxon>
        <taxon>Hypocreomycetidae</taxon>
        <taxon>Hypocreales</taxon>
        <taxon>Clavicipitaceae</taxon>
        <taxon>Pochonia</taxon>
    </lineage>
</organism>
<keyword evidence="3" id="KW-0812">Transmembrane</keyword>
<dbReference type="OrthoDB" id="10027823at2759"/>
<feature type="transmembrane region" description="Helical" evidence="3">
    <location>
        <begin position="416"/>
        <end position="439"/>
    </location>
</feature>
<dbReference type="PROSITE" id="PS50850">
    <property type="entry name" value="MFS"/>
    <property type="match status" value="2"/>
</dbReference>
<dbReference type="STRING" id="1380566.A0A179FF55"/>
<dbReference type="AlphaFoldDB" id="A0A179FF55"/>
<keyword evidence="6" id="KW-1185">Reference proteome</keyword>
<feature type="domain" description="Major facilitator superfamily (MFS) profile" evidence="4">
    <location>
        <begin position="1"/>
        <end position="172"/>
    </location>
</feature>
<reference evidence="5 6" key="1">
    <citation type="journal article" date="2016" name="PLoS Pathog.">
        <title>Biosynthesis of antibiotic leucinostatins in bio-control fungus Purpureocillium lilacinum and their inhibition on phytophthora revealed by genome mining.</title>
        <authorList>
            <person name="Wang G."/>
            <person name="Liu Z."/>
            <person name="Lin R."/>
            <person name="Li E."/>
            <person name="Mao Z."/>
            <person name="Ling J."/>
            <person name="Yang Y."/>
            <person name="Yin W.B."/>
            <person name="Xie B."/>
        </authorList>
    </citation>
    <scope>NUCLEOTIDE SEQUENCE [LARGE SCALE GENOMIC DNA]</scope>
    <source>
        <strain evidence="5">170</strain>
    </source>
</reference>